<dbReference type="HAMAP" id="MF_01398">
    <property type="entry name" value="ATP_synth_b_bprime"/>
    <property type="match status" value="1"/>
</dbReference>
<dbReference type="EMBL" id="LR134173">
    <property type="protein sequence ID" value="VEB34039.1"/>
    <property type="molecule type" value="Genomic_DNA"/>
</dbReference>
<dbReference type="OrthoDB" id="9788020at2"/>
<evidence type="ECO:0000256" key="12">
    <source>
        <dbReference type="ARBA" id="ARBA00025614"/>
    </source>
</evidence>
<name>A0A0W0SCR6_9GAMM</name>
<comment type="function">
    <text evidence="12">Component of the F(0) channel, it forms part of the peripheral stalk, linking F(1) to F(0). The b'-subunit is a diverged and duplicated form of b found in plants and photosynthetic bacteria.</text>
</comment>
<evidence type="ECO:0000313" key="21">
    <source>
        <dbReference type="Proteomes" id="UP000277577"/>
    </source>
</evidence>
<keyword evidence="8 15" id="KW-0406">Ion transport</keyword>
<dbReference type="Proteomes" id="UP000054921">
    <property type="component" value="Unassembled WGS sequence"/>
</dbReference>
<feature type="transmembrane region" description="Helical" evidence="15">
    <location>
        <begin position="6"/>
        <end position="26"/>
    </location>
</feature>
<dbReference type="InterPro" id="IPR050059">
    <property type="entry name" value="ATP_synthase_B_chain"/>
</dbReference>
<evidence type="ECO:0000313" key="19">
    <source>
        <dbReference type="EMBL" id="VEB34039.1"/>
    </source>
</evidence>
<evidence type="ECO:0000256" key="16">
    <source>
        <dbReference type="RuleBase" id="RU003848"/>
    </source>
</evidence>
<dbReference type="GO" id="GO:0016787">
    <property type="term" value="F:hydrolase activity"/>
    <property type="evidence" value="ECO:0007669"/>
    <property type="project" value="UniProtKB-KW"/>
</dbReference>
<dbReference type="GO" id="GO:0045259">
    <property type="term" value="C:proton-transporting ATP synthase complex"/>
    <property type="evidence" value="ECO:0007669"/>
    <property type="project" value="UniProtKB-KW"/>
</dbReference>
<evidence type="ECO:0000256" key="14">
    <source>
        <dbReference type="ARBA" id="ARBA00037847"/>
    </source>
</evidence>
<dbReference type="STRING" id="28084.Lche_2941"/>
<dbReference type="GO" id="GO:0046933">
    <property type="term" value="F:proton-transporting ATP synthase activity, rotational mechanism"/>
    <property type="evidence" value="ECO:0007669"/>
    <property type="project" value="UniProtKB-UniRule"/>
</dbReference>
<dbReference type="Gene3D" id="6.10.250.1580">
    <property type="match status" value="1"/>
</dbReference>
<comment type="function">
    <text evidence="11 15">F(1)F(0) ATP synthase produces ATP from ADP in the presence of a proton or sodium gradient. F-type ATPases consist of two structural domains, F(1) containing the extramembraneous catalytic core and F(0) containing the membrane proton channel, linked together by a central stalk and a peripheral stalk. During catalysis, ATP synthesis in the catalytic domain of F(1) is coupled via a rotary mechanism of the central stalk subunits to proton translocation.</text>
</comment>
<evidence type="ECO:0000313" key="20">
    <source>
        <dbReference type="Proteomes" id="UP000054921"/>
    </source>
</evidence>
<evidence type="ECO:0000256" key="2">
    <source>
        <dbReference type="ARBA" id="ARBA00022448"/>
    </source>
</evidence>
<evidence type="ECO:0000256" key="3">
    <source>
        <dbReference type="ARBA" id="ARBA00022475"/>
    </source>
</evidence>
<evidence type="ECO:0000256" key="9">
    <source>
        <dbReference type="ARBA" id="ARBA00023136"/>
    </source>
</evidence>
<gene>
    <name evidence="18" type="primary">atpF_2</name>
    <name evidence="15" type="synonym">atpF</name>
    <name evidence="19" type="synonym">atpF_1</name>
    <name evidence="18" type="ORF">Lche_2941</name>
    <name evidence="19" type="ORF">NCTC11976_00641</name>
</gene>
<evidence type="ECO:0000256" key="11">
    <source>
        <dbReference type="ARBA" id="ARBA00025198"/>
    </source>
</evidence>
<keyword evidence="4 15" id="KW-0138">CF(0)</keyword>
<evidence type="ECO:0000256" key="10">
    <source>
        <dbReference type="ARBA" id="ARBA00023310"/>
    </source>
</evidence>
<dbReference type="PANTHER" id="PTHR33445:SF1">
    <property type="entry name" value="ATP SYNTHASE SUBUNIT B"/>
    <property type="match status" value="1"/>
</dbReference>
<protein>
    <recommendedName>
        <fullName evidence="15">ATP synthase subunit b</fullName>
    </recommendedName>
    <alternativeName>
        <fullName evidence="15">ATP synthase F(0) sector subunit b</fullName>
    </alternativeName>
    <alternativeName>
        <fullName evidence="15">ATPase subunit I</fullName>
    </alternativeName>
    <alternativeName>
        <fullName evidence="15">F-type ATPase subunit b</fullName>
        <shortName evidence="15">F-ATPase subunit b</shortName>
    </alternativeName>
</protein>
<evidence type="ECO:0000256" key="7">
    <source>
        <dbReference type="ARBA" id="ARBA00022989"/>
    </source>
</evidence>
<dbReference type="InterPro" id="IPR002146">
    <property type="entry name" value="ATP_synth_b/b'su_bac/chlpt"/>
</dbReference>
<evidence type="ECO:0000256" key="6">
    <source>
        <dbReference type="ARBA" id="ARBA00022781"/>
    </source>
</evidence>
<keyword evidence="10 15" id="KW-0066">ATP synthesis</keyword>
<dbReference type="InterPro" id="IPR005864">
    <property type="entry name" value="ATP_synth_F0_bsu_bac"/>
</dbReference>
<evidence type="ECO:0000256" key="15">
    <source>
        <dbReference type="HAMAP-Rule" id="MF_01398"/>
    </source>
</evidence>
<keyword evidence="18" id="KW-0378">Hydrolase</keyword>
<dbReference type="EMBL" id="LNXW01000013">
    <property type="protein sequence ID" value="KTC80921.1"/>
    <property type="molecule type" value="Genomic_DNA"/>
</dbReference>
<evidence type="ECO:0000256" key="8">
    <source>
        <dbReference type="ARBA" id="ARBA00023065"/>
    </source>
</evidence>
<comment type="subunit">
    <text evidence="15">F-type ATPases have 2 components, F(1) - the catalytic core - and F(0) - the membrane proton channel. F(1) has five subunits: alpha(3), beta(3), gamma(1), delta(1), epsilon(1). F(0) has three main subunits: a(1), b(2) and c(10-14). The alpha and beta chains form an alternating ring which encloses part of the gamma chain. F(1) is attached to F(0) by a central stalk formed by the gamma and epsilon chains, while a peripheral stalk is formed by the delta and b chains.</text>
</comment>
<dbReference type="GO" id="GO:0005886">
    <property type="term" value="C:plasma membrane"/>
    <property type="evidence" value="ECO:0007669"/>
    <property type="project" value="UniProtKB-SubCell"/>
</dbReference>
<evidence type="ECO:0000256" key="1">
    <source>
        <dbReference type="ARBA" id="ARBA00005513"/>
    </source>
</evidence>
<dbReference type="AlphaFoldDB" id="A0A0W0SCR6"/>
<dbReference type="GO" id="GO:0046961">
    <property type="term" value="F:proton-transporting ATPase activity, rotational mechanism"/>
    <property type="evidence" value="ECO:0007669"/>
    <property type="project" value="TreeGrafter"/>
</dbReference>
<reference evidence="18 20" key="1">
    <citation type="submission" date="2015-11" db="EMBL/GenBank/DDBJ databases">
        <title>Genomic analysis of 38 Legionella species identifies large and diverse effector repertoires.</title>
        <authorList>
            <person name="Burstein D."/>
            <person name="Amaro F."/>
            <person name="Zusman T."/>
            <person name="Lifshitz Z."/>
            <person name="Cohen O."/>
            <person name="Gilbert J.A."/>
            <person name="Pupko T."/>
            <person name="Shuman H.A."/>
            <person name="Segal G."/>
        </authorList>
    </citation>
    <scope>NUCLEOTIDE SEQUENCE [LARGE SCALE GENOMIC DNA]</scope>
    <source>
        <strain evidence="18 20">ORW</strain>
    </source>
</reference>
<keyword evidence="5 15" id="KW-0812">Transmembrane</keyword>
<keyword evidence="7 15" id="KW-1133">Transmembrane helix</keyword>
<keyword evidence="3 15" id="KW-1003">Cell membrane</keyword>
<keyword evidence="6 15" id="KW-0375">Hydrogen ion transport</keyword>
<evidence type="ECO:0000256" key="4">
    <source>
        <dbReference type="ARBA" id="ARBA00022547"/>
    </source>
</evidence>
<keyword evidence="17" id="KW-0175">Coiled coil</keyword>
<proteinExistence type="inferred from homology"/>
<comment type="similarity">
    <text evidence="1 15 16">Belongs to the ATPase B chain family.</text>
</comment>
<comment type="subcellular location">
    <subcellularLocation>
        <location evidence="15">Cell membrane</location>
        <topology evidence="15">Single-pass membrane protein</topology>
    </subcellularLocation>
    <subcellularLocation>
        <location evidence="14">Endomembrane system</location>
        <topology evidence="14">Single-pass membrane protein</topology>
    </subcellularLocation>
</comment>
<dbReference type="RefSeq" id="WP_028381464.1">
    <property type="nucleotide sequence ID" value="NZ_CAAAIT010000006.1"/>
</dbReference>
<dbReference type="Pfam" id="PF00430">
    <property type="entry name" value="ATP-synt_B"/>
    <property type="match status" value="1"/>
</dbReference>
<evidence type="ECO:0000256" key="17">
    <source>
        <dbReference type="SAM" id="Coils"/>
    </source>
</evidence>
<reference evidence="19 21" key="2">
    <citation type="submission" date="2018-12" db="EMBL/GenBank/DDBJ databases">
        <authorList>
            <consortium name="Pathogen Informatics"/>
        </authorList>
    </citation>
    <scope>NUCLEOTIDE SEQUENCE [LARGE SCALE GENOMIC DNA]</scope>
    <source>
        <strain evidence="19 21">NCTC11976</strain>
    </source>
</reference>
<dbReference type="GO" id="GO:0012505">
    <property type="term" value="C:endomembrane system"/>
    <property type="evidence" value="ECO:0007669"/>
    <property type="project" value="UniProtKB-SubCell"/>
</dbReference>
<dbReference type="Proteomes" id="UP000277577">
    <property type="component" value="Chromosome"/>
</dbReference>
<dbReference type="PATRIC" id="fig|28084.5.peg.3194"/>
<comment type="subunit">
    <text evidence="13">F-type ATPases have 2 components, F(1) - the catalytic core - and F(0) - the membrane proton channel. F(1) has five subunits: alpha(3), beta(3), gamma(1), delta(1), epsilon(1). F(0) has four main subunits: a(1), b(2) and c(10-14). The alpha and beta chains form an alternating ring which encloses part of the gamma chain. F(1) is attached to F(0) by a central stalk formed by the gamma and epsilon chains, while a peripheral stalk is formed by the delta and b chains.</text>
</comment>
<dbReference type="NCBIfam" id="TIGR01144">
    <property type="entry name" value="ATP_synt_b"/>
    <property type="match status" value="1"/>
</dbReference>
<dbReference type="NCBIfam" id="NF004411">
    <property type="entry name" value="PRK05759.1-2"/>
    <property type="match status" value="1"/>
</dbReference>
<feature type="coiled-coil region" evidence="17">
    <location>
        <begin position="51"/>
        <end position="126"/>
    </location>
</feature>
<dbReference type="InterPro" id="IPR028987">
    <property type="entry name" value="ATP_synth_B-like_membr_sf"/>
</dbReference>
<dbReference type="SUPFAM" id="SSF81573">
    <property type="entry name" value="F1F0 ATP synthase subunit B, membrane domain"/>
    <property type="match status" value="1"/>
</dbReference>
<keyword evidence="21" id="KW-1185">Reference proteome</keyword>
<sequence>MEINLTLIVQMLVFAAFVLFTMKLVWPPLAKAMEERQDKIADGLAAAERGRKELELAQHRVKDELKQAKVQSADIIEKANKRAAQIIEEAKETAKHEAQMQVKLAQEQLQQQINHAKDELRKQVAHLAITGAEKILKREIDAKANTALLDNLIEEI</sequence>
<evidence type="ECO:0000256" key="5">
    <source>
        <dbReference type="ARBA" id="ARBA00022692"/>
    </source>
</evidence>
<dbReference type="CDD" id="cd06503">
    <property type="entry name" value="ATP-synt_Fo_b"/>
    <property type="match status" value="1"/>
</dbReference>
<keyword evidence="2 15" id="KW-0813">Transport</keyword>
<organism evidence="18 20">
    <name type="scientific">Legionella cherrii</name>
    <dbReference type="NCBI Taxonomy" id="28084"/>
    <lineage>
        <taxon>Bacteria</taxon>
        <taxon>Pseudomonadati</taxon>
        <taxon>Pseudomonadota</taxon>
        <taxon>Gammaproteobacteria</taxon>
        <taxon>Legionellales</taxon>
        <taxon>Legionellaceae</taxon>
        <taxon>Legionella</taxon>
    </lineage>
</organism>
<evidence type="ECO:0000256" key="13">
    <source>
        <dbReference type="ARBA" id="ARBA00026054"/>
    </source>
</evidence>
<accession>A0A0W0SCR6</accession>
<keyword evidence="9 15" id="KW-0472">Membrane</keyword>
<dbReference type="PANTHER" id="PTHR33445">
    <property type="entry name" value="ATP SYNTHASE SUBUNIT B', CHLOROPLASTIC"/>
    <property type="match status" value="1"/>
</dbReference>
<evidence type="ECO:0000313" key="18">
    <source>
        <dbReference type="EMBL" id="KTC80921.1"/>
    </source>
</evidence>